<accession>A0A9Q8SGG8</accession>
<sequence>MAAHATDNEAAVHEATTGAEPGVKPRNALLTSEAVDDISGDDHEQRMKDRALLSAQEEKKLLRRVDFRLMILCAIIFMIKNVDSNNVSITYHLIRSGRTDAWQVANARIMNKGTPRNIMTQLKMTADDYNWVSTIYNIPFMICEIPTNMVVKKMLPSRFQSRIMVTWGIVLACHAAVTSSAGLLTARFFLGLAESGMFPGIILQMSYWYRADEMTPRLLIFYSFEFFANIVSAVLAYGFSGMNGRHGLSGWQWFFLVEGVITIGFGILLLFIFPDFPAQAKWLSDKEKRFLQARLPPNAPRSSESNFKASEIWDTMKDQRLWWFAFIWATKTIGSTGLSFYLPTIVASLGLASIAESQLLTIPSSVLAIILIAISGYLTNSLAVPYPLVALVYLVSNLACYGVMVAYPNNGGVYAATLIAAGVSLAWFATMWPWRLQTTFRATGSAFAIAWVNALGGIGTIVGPQIFRSKYAPEYTVSFAVAMGMTGACILAICWTWWITRETERQTRHLRKRRLAAHKTNEVILDDVDIDADFKTPKPARLGPGHDMIRFKVARGSINVYVKLLVDLVVQGLRKLVQKPVNHATICSNSKDTGAVTMGHAPDIHTSDFRSSSESRAVDSNGFTANRCTNEKRDFLTGILVLAPSLCASADICNSNARVIASMPEATSAVQLTASFRKLLHLTCHTVVKNHLLFVGRSYRFWTDLHTTWQCCCVSYCLEMLPVIVLWDCPPPSYPGCIHNLSVKWQNAWDDHLLHEIFLS</sequence>
<dbReference type="RefSeq" id="XP_049138166.1">
    <property type="nucleotide sequence ID" value="XM_049296942.1"/>
</dbReference>
<keyword evidence="5 7" id="KW-0472">Membrane</keyword>
<reference evidence="8" key="1">
    <citation type="journal article" date="2021" name="Mol. Plant Microbe Interact.">
        <title>Complete Genome Sequence of the Plant-Pathogenic Fungus Colletotrichum lupini.</title>
        <authorList>
            <person name="Baroncelli R."/>
            <person name="Pensec F."/>
            <person name="Da Lio D."/>
            <person name="Boufleur T."/>
            <person name="Vicente I."/>
            <person name="Sarrocco S."/>
            <person name="Picot A."/>
            <person name="Baraldi E."/>
            <person name="Sukno S."/>
            <person name="Thon M."/>
            <person name="Le Floch G."/>
        </authorList>
    </citation>
    <scope>NUCLEOTIDE SEQUENCE</scope>
    <source>
        <strain evidence="8">IMI 504893</strain>
    </source>
</reference>
<feature type="transmembrane region" description="Helical" evidence="7">
    <location>
        <begin position="251"/>
        <end position="273"/>
    </location>
</feature>
<dbReference type="PANTHER" id="PTHR43791">
    <property type="entry name" value="PERMEASE-RELATED"/>
    <property type="match status" value="1"/>
</dbReference>
<keyword evidence="3 7" id="KW-0812">Transmembrane</keyword>
<dbReference type="GeneID" id="73351952"/>
<gene>
    <name evidence="8" type="ORF">CLUP02_18038</name>
</gene>
<evidence type="ECO:0000256" key="4">
    <source>
        <dbReference type="ARBA" id="ARBA00022989"/>
    </source>
</evidence>
<feature type="transmembrane region" description="Helical" evidence="7">
    <location>
        <begin position="321"/>
        <end position="342"/>
    </location>
</feature>
<name>A0A9Q8SGG8_9PEZI</name>
<feature type="transmembrane region" description="Helical" evidence="7">
    <location>
        <begin position="362"/>
        <end position="379"/>
    </location>
</feature>
<comment type="subcellular location">
    <subcellularLocation>
        <location evidence="1">Membrane</location>
        <topology evidence="1">Multi-pass membrane protein</topology>
    </subcellularLocation>
</comment>
<dbReference type="AlphaFoldDB" id="A0A9Q8SGG8"/>
<dbReference type="Pfam" id="PF07690">
    <property type="entry name" value="MFS_1"/>
    <property type="match status" value="1"/>
</dbReference>
<dbReference type="InterPro" id="IPR011701">
    <property type="entry name" value="MFS"/>
</dbReference>
<keyword evidence="9" id="KW-1185">Reference proteome</keyword>
<dbReference type="SUPFAM" id="SSF103473">
    <property type="entry name" value="MFS general substrate transporter"/>
    <property type="match status" value="1"/>
</dbReference>
<feature type="transmembrane region" description="Helical" evidence="7">
    <location>
        <begin position="479"/>
        <end position="499"/>
    </location>
</feature>
<dbReference type="PANTHER" id="PTHR43791:SF91">
    <property type="entry name" value="MAJOR FACILITATOR SUPERFAMILY (MFS) PROFILE DOMAIN-CONTAINING PROTEIN-RELATED"/>
    <property type="match status" value="1"/>
</dbReference>
<keyword evidence="2" id="KW-0813">Transport</keyword>
<dbReference type="Gene3D" id="1.20.1250.20">
    <property type="entry name" value="MFS general substrate transporter like domains"/>
    <property type="match status" value="2"/>
</dbReference>
<protein>
    <recommendedName>
        <fullName evidence="10">Major facilitator superfamily (MFS) profile domain-containing protein</fullName>
    </recommendedName>
</protein>
<feature type="transmembrane region" description="Helical" evidence="7">
    <location>
        <begin position="413"/>
        <end position="434"/>
    </location>
</feature>
<proteinExistence type="predicted"/>
<evidence type="ECO:0000313" key="9">
    <source>
        <dbReference type="Proteomes" id="UP000830671"/>
    </source>
</evidence>
<evidence type="ECO:0000256" key="1">
    <source>
        <dbReference type="ARBA" id="ARBA00004141"/>
    </source>
</evidence>
<feature type="transmembrane region" description="Helical" evidence="7">
    <location>
        <begin position="446"/>
        <end position="467"/>
    </location>
</feature>
<evidence type="ECO:0000313" key="8">
    <source>
        <dbReference type="EMBL" id="UQC76525.1"/>
    </source>
</evidence>
<feature type="transmembrane region" description="Helical" evidence="7">
    <location>
        <begin position="163"/>
        <end position="182"/>
    </location>
</feature>
<evidence type="ECO:0000256" key="6">
    <source>
        <dbReference type="SAM" id="MobiDB-lite"/>
    </source>
</evidence>
<evidence type="ECO:0000256" key="3">
    <source>
        <dbReference type="ARBA" id="ARBA00022692"/>
    </source>
</evidence>
<evidence type="ECO:0008006" key="10">
    <source>
        <dbReference type="Google" id="ProtNLM"/>
    </source>
</evidence>
<keyword evidence="4 7" id="KW-1133">Transmembrane helix</keyword>
<evidence type="ECO:0000256" key="7">
    <source>
        <dbReference type="SAM" id="Phobius"/>
    </source>
</evidence>
<dbReference type="KEGG" id="clup:CLUP02_18038"/>
<dbReference type="EMBL" id="CP019472">
    <property type="protein sequence ID" value="UQC76525.1"/>
    <property type="molecule type" value="Genomic_DNA"/>
</dbReference>
<feature type="compositionally biased region" description="Basic and acidic residues" evidence="6">
    <location>
        <begin position="1"/>
        <end position="12"/>
    </location>
</feature>
<feature type="transmembrane region" description="Helical" evidence="7">
    <location>
        <begin position="219"/>
        <end position="239"/>
    </location>
</feature>
<dbReference type="GO" id="GO:0022857">
    <property type="term" value="F:transmembrane transporter activity"/>
    <property type="evidence" value="ECO:0007669"/>
    <property type="project" value="InterPro"/>
</dbReference>
<evidence type="ECO:0000256" key="5">
    <source>
        <dbReference type="ARBA" id="ARBA00023136"/>
    </source>
</evidence>
<dbReference type="Proteomes" id="UP000830671">
    <property type="component" value="Chromosome 10"/>
</dbReference>
<feature type="region of interest" description="Disordered" evidence="6">
    <location>
        <begin position="1"/>
        <end position="27"/>
    </location>
</feature>
<evidence type="ECO:0000256" key="2">
    <source>
        <dbReference type="ARBA" id="ARBA00022448"/>
    </source>
</evidence>
<dbReference type="GO" id="GO:0016020">
    <property type="term" value="C:membrane"/>
    <property type="evidence" value="ECO:0007669"/>
    <property type="project" value="UniProtKB-SubCell"/>
</dbReference>
<feature type="transmembrane region" description="Helical" evidence="7">
    <location>
        <begin position="188"/>
        <end position="207"/>
    </location>
</feature>
<feature type="transmembrane region" description="Helical" evidence="7">
    <location>
        <begin position="386"/>
        <end position="407"/>
    </location>
</feature>
<organism evidence="8 9">
    <name type="scientific">Colletotrichum lupini</name>
    <dbReference type="NCBI Taxonomy" id="145971"/>
    <lineage>
        <taxon>Eukaryota</taxon>
        <taxon>Fungi</taxon>
        <taxon>Dikarya</taxon>
        <taxon>Ascomycota</taxon>
        <taxon>Pezizomycotina</taxon>
        <taxon>Sordariomycetes</taxon>
        <taxon>Hypocreomycetidae</taxon>
        <taxon>Glomerellales</taxon>
        <taxon>Glomerellaceae</taxon>
        <taxon>Colletotrichum</taxon>
        <taxon>Colletotrichum acutatum species complex</taxon>
    </lineage>
</organism>
<dbReference type="InterPro" id="IPR036259">
    <property type="entry name" value="MFS_trans_sf"/>
</dbReference>